<dbReference type="Proteomes" id="UP001652564">
    <property type="component" value="Unassembled WGS sequence"/>
</dbReference>
<reference evidence="1 2" key="1">
    <citation type="submission" date="2022-10" db="EMBL/GenBank/DDBJ databases">
        <title>Defluviimonas sp. nov., isolated from ocean surface sediments.</title>
        <authorList>
            <person name="He W."/>
            <person name="Wang L."/>
            <person name="Zhang D.-F."/>
        </authorList>
    </citation>
    <scope>NUCLEOTIDE SEQUENCE [LARGE SCALE GENOMIC DNA]</scope>
    <source>
        <strain evidence="1 2">WL0050</strain>
    </source>
</reference>
<sequence>MARAATLAVWCEEAETEFANSKEFDPATYSTVANAMRRLLSDLGLKRVARDVTPSLDSYISKKGAASG</sequence>
<gene>
    <name evidence="1" type="ORF">OEZ71_09825</name>
</gene>
<protein>
    <recommendedName>
        <fullName evidence="3">Transposase</fullName>
    </recommendedName>
</protein>
<dbReference type="EMBL" id="JAOWKZ010000002">
    <property type="protein sequence ID" value="MCV2872597.1"/>
    <property type="molecule type" value="Genomic_DNA"/>
</dbReference>
<proteinExistence type="predicted"/>
<organism evidence="1 2">
    <name type="scientific">Albidovulum litorale</name>
    <dbReference type="NCBI Taxonomy" id="2984134"/>
    <lineage>
        <taxon>Bacteria</taxon>
        <taxon>Pseudomonadati</taxon>
        <taxon>Pseudomonadota</taxon>
        <taxon>Alphaproteobacteria</taxon>
        <taxon>Rhodobacterales</taxon>
        <taxon>Paracoccaceae</taxon>
        <taxon>Albidovulum</taxon>
    </lineage>
</organism>
<evidence type="ECO:0000313" key="1">
    <source>
        <dbReference type="EMBL" id="MCV2872597.1"/>
    </source>
</evidence>
<evidence type="ECO:0008006" key="3">
    <source>
        <dbReference type="Google" id="ProtNLM"/>
    </source>
</evidence>
<comment type="caution">
    <text evidence="1">The sequence shown here is derived from an EMBL/GenBank/DDBJ whole genome shotgun (WGS) entry which is preliminary data.</text>
</comment>
<accession>A0ABT2ZN88</accession>
<keyword evidence="2" id="KW-1185">Reference proteome</keyword>
<name>A0ABT2ZN88_9RHOB</name>
<dbReference type="RefSeq" id="WP_263739777.1">
    <property type="nucleotide sequence ID" value="NZ_JAOWKZ010000002.1"/>
</dbReference>
<evidence type="ECO:0000313" key="2">
    <source>
        <dbReference type="Proteomes" id="UP001652564"/>
    </source>
</evidence>